<keyword evidence="8" id="KW-1185">Reference proteome</keyword>
<dbReference type="InterPro" id="IPR016163">
    <property type="entry name" value="Ald_DH_C"/>
</dbReference>
<dbReference type="PROSITE" id="PS00070">
    <property type="entry name" value="ALDEHYDE_DEHYDR_CYS"/>
    <property type="match status" value="1"/>
</dbReference>
<dbReference type="Gene3D" id="3.40.309.10">
    <property type="entry name" value="Aldehyde Dehydrogenase, Chain A, domain 2"/>
    <property type="match status" value="1"/>
</dbReference>
<gene>
    <name evidence="7" type="ORF">C8A05DRAFT_47866</name>
</gene>
<name>A0AAN6MB73_9PEZI</name>
<keyword evidence="3" id="KW-0520">NAD</keyword>
<dbReference type="Gene3D" id="3.40.605.10">
    <property type="entry name" value="Aldehyde Dehydrogenase, Chain A, domain 1"/>
    <property type="match status" value="1"/>
</dbReference>
<reference evidence="7" key="1">
    <citation type="journal article" date="2023" name="Mol. Phylogenet. Evol.">
        <title>Genome-scale phylogeny and comparative genomics of the fungal order Sordariales.</title>
        <authorList>
            <person name="Hensen N."/>
            <person name="Bonometti L."/>
            <person name="Westerberg I."/>
            <person name="Brannstrom I.O."/>
            <person name="Guillou S."/>
            <person name="Cros-Aarteil S."/>
            <person name="Calhoun S."/>
            <person name="Haridas S."/>
            <person name="Kuo A."/>
            <person name="Mondo S."/>
            <person name="Pangilinan J."/>
            <person name="Riley R."/>
            <person name="LaButti K."/>
            <person name="Andreopoulos B."/>
            <person name="Lipzen A."/>
            <person name="Chen C."/>
            <person name="Yan M."/>
            <person name="Daum C."/>
            <person name="Ng V."/>
            <person name="Clum A."/>
            <person name="Steindorff A."/>
            <person name="Ohm R.A."/>
            <person name="Martin F."/>
            <person name="Silar P."/>
            <person name="Natvig D.O."/>
            <person name="Lalanne C."/>
            <person name="Gautier V."/>
            <person name="Ament-Velasquez S.L."/>
            <person name="Kruys A."/>
            <person name="Hutchinson M.I."/>
            <person name="Powell A.J."/>
            <person name="Barry K."/>
            <person name="Miller A.N."/>
            <person name="Grigoriev I.V."/>
            <person name="Debuchy R."/>
            <person name="Gladieux P."/>
            <person name="Hiltunen Thoren M."/>
            <person name="Johannesson H."/>
        </authorList>
    </citation>
    <scope>NUCLEOTIDE SEQUENCE</scope>
    <source>
        <strain evidence="7">CBS 103.79</strain>
    </source>
</reference>
<dbReference type="PANTHER" id="PTHR43720:SF2">
    <property type="entry name" value="2-AMINOMUCONIC SEMIALDEHYDE DEHYDROGENASE"/>
    <property type="match status" value="1"/>
</dbReference>
<dbReference type="InterPro" id="IPR015590">
    <property type="entry name" value="Aldehyde_DH_dom"/>
</dbReference>
<evidence type="ECO:0000313" key="8">
    <source>
        <dbReference type="Proteomes" id="UP001303889"/>
    </source>
</evidence>
<dbReference type="GO" id="GO:0016787">
    <property type="term" value="F:hydrolase activity"/>
    <property type="evidence" value="ECO:0007669"/>
    <property type="project" value="InterPro"/>
</dbReference>
<dbReference type="InterPro" id="IPR032466">
    <property type="entry name" value="Metal_Hydrolase"/>
</dbReference>
<evidence type="ECO:0000256" key="2">
    <source>
        <dbReference type="ARBA" id="ARBA00023002"/>
    </source>
</evidence>
<dbReference type="InterPro" id="IPR016160">
    <property type="entry name" value="Ald_DH_CS_CYS"/>
</dbReference>
<accession>A0AAN6MB73</accession>
<dbReference type="PROSITE" id="PS00687">
    <property type="entry name" value="ALDEHYDE_DEHYDR_GLU"/>
    <property type="match status" value="1"/>
</dbReference>
<keyword evidence="2 5" id="KW-0560">Oxidoreductase</keyword>
<dbReference type="InterPro" id="IPR029510">
    <property type="entry name" value="Ald_DH_CS_GLU"/>
</dbReference>
<comment type="similarity">
    <text evidence="1 5">Belongs to the aldehyde dehydrogenase family.</text>
</comment>
<dbReference type="Pfam" id="PF00171">
    <property type="entry name" value="Aldedh"/>
    <property type="match status" value="1"/>
</dbReference>
<feature type="domain" description="Aldehyde dehydrogenase" evidence="6">
    <location>
        <begin position="50"/>
        <end position="474"/>
    </location>
</feature>
<evidence type="ECO:0000259" key="6">
    <source>
        <dbReference type="Pfam" id="PF00171"/>
    </source>
</evidence>
<dbReference type="InterPro" id="IPR016161">
    <property type="entry name" value="Ald_DH/histidinol_DH"/>
</dbReference>
<dbReference type="Proteomes" id="UP001303889">
    <property type="component" value="Unassembled WGS sequence"/>
</dbReference>
<sequence length="917" mass="99587">MQAEADAIWGCDTLAKAAAHIRARAAPMILPNFVGGEFTLPPSSAATSGLVSYEPKTGELLYQLPRAQHEDVEAAVGYARAAFPSWSRTTRAERSRLLRRVSELLGEHRELFAVWESINQGKTVERARVEVDRAIANFAYFSTYILHEDTKARMVDSGVLTYEHRSPAGVFALISPWNMPLYLLTWKIAPCLAFGCTAVAKPSEITSMTAYLLGILFRKAGLPPGVINIIFGDGATTGAALVASPGIDGVSFTGGTQTGIAIRRATAHQIGKHLSLELGGKNATLVFADAMGPATRERTIKTAATAAFENQGEVCLCGSRIYVERAVYEEFVREFSVYVAKNFAVGKTVGAIASVQHYNKITGYLELAAKENAQFHLGTVPARISGSGANPGGYWISPTILTDVAEDSAVQKDEIFGPVVTITPFDGEEEAVRLANDSQYGLAAVLLTADGARMRRVGEQLQAGLVWVNCWLHPPSSSLSPYPWPAFLPSPADSTPGSIDMHVGPAFFRRVTPSCYSPAARLVEMDAAGVDVQVLSTVPVLFCYDAPLRGAVVLARALNDHLIGVCGEGQGRFVGLVTVPLQDCGEAVKELRRVVGREGVVGVQIGTSVEGTGFGGLDGEGLEEFWGVCEELDVPVFVHPLGYALGRENGERWGRYWSSWLVGMPCETALAMHALMSSGVLVRHPRLRVCFAHGGGAFPALLGRIQHGFDCRPDLVAMKACGVTPTEHFSGEAPGVEPGVGQIWIDSLMHDPDLMEFVIRKLGPGGASRIVLGSDYPFPLGEVPVAGKMLTEDERLGRFMSWRDKAGVLAWNAIRFLKLGREFEERYEERLRQFEAATGLLRGQHDPSEYGFHSRSGGQHWAKWMVALEPRTRLTETMMVQRSTLTRVWVAVTMRSRVMANEILLQQAARMEKKPAT</sequence>
<evidence type="ECO:0000256" key="5">
    <source>
        <dbReference type="RuleBase" id="RU003345"/>
    </source>
</evidence>
<dbReference type="PANTHER" id="PTHR43720">
    <property type="entry name" value="2-AMINOMUCONIC SEMIALDEHYDE DEHYDROGENASE"/>
    <property type="match status" value="1"/>
</dbReference>
<feature type="active site" evidence="4">
    <location>
        <position position="277"/>
    </location>
</feature>
<evidence type="ECO:0000256" key="3">
    <source>
        <dbReference type="ARBA" id="ARBA00023027"/>
    </source>
</evidence>
<dbReference type="FunFam" id="3.40.605.10:FF:000007">
    <property type="entry name" value="NAD/NADP-dependent betaine aldehyde dehydrogenase"/>
    <property type="match status" value="1"/>
</dbReference>
<dbReference type="EMBL" id="MU856125">
    <property type="protein sequence ID" value="KAK3897580.1"/>
    <property type="molecule type" value="Genomic_DNA"/>
</dbReference>
<dbReference type="Gene3D" id="3.20.20.140">
    <property type="entry name" value="Metal-dependent hydrolases"/>
    <property type="match status" value="1"/>
</dbReference>
<dbReference type="SUPFAM" id="SSF53720">
    <property type="entry name" value="ALDH-like"/>
    <property type="match status" value="1"/>
</dbReference>
<organism evidence="7 8">
    <name type="scientific">Staphylotrichum tortipilum</name>
    <dbReference type="NCBI Taxonomy" id="2831512"/>
    <lineage>
        <taxon>Eukaryota</taxon>
        <taxon>Fungi</taxon>
        <taxon>Dikarya</taxon>
        <taxon>Ascomycota</taxon>
        <taxon>Pezizomycotina</taxon>
        <taxon>Sordariomycetes</taxon>
        <taxon>Sordariomycetidae</taxon>
        <taxon>Sordariales</taxon>
        <taxon>Chaetomiaceae</taxon>
        <taxon>Staphylotrichum</taxon>
    </lineage>
</organism>
<dbReference type="SUPFAM" id="SSF51556">
    <property type="entry name" value="Metallo-dependent hydrolases"/>
    <property type="match status" value="1"/>
</dbReference>
<evidence type="ECO:0000256" key="1">
    <source>
        <dbReference type="ARBA" id="ARBA00009986"/>
    </source>
</evidence>
<evidence type="ECO:0000313" key="7">
    <source>
        <dbReference type="EMBL" id="KAK3897580.1"/>
    </source>
</evidence>
<protein>
    <submittedName>
        <fullName evidence="7">NAD-dependent aldehyde dehydrogenase</fullName>
    </submittedName>
</protein>
<comment type="caution">
    <text evidence="7">The sequence shown here is derived from an EMBL/GenBank/DDBJ whole genome shotgun (WGS) entry which is preliminary data.</text>
</comment>
<reference evidence="7" key="2">
    <citation type="submission" date="2023-05" db="EMBL/GenBank/DDBJ databases">
        <authorList>
            <consortium name="Lawrence Berkeley National Laboratory"/>
            <person name="Steindorff A."/>
            <person name="Hensen N."/>
            <person name="Bonometti L."/>
            <person name="Westerberg I."/>
            <person name="Brannstrom I.O."/>
            <person name="Guillou S."/>
            <person name="Cros-Aarteil S."/>
            <person name="Calhoun S."/>
            <person name="Haridas S."/>
            <person name="Kuo A."/>
            <person name="Mondo S."/>
            <person name="Pangilinan J."/>
            <person name="Riley R."/>
            <person name="Labutti K."/>
            <person name="Andreopoulos B."/>
            <person name="Lipzen A."/>
            <person name="Chen C."/>
            <person name="Yanf M."/>
            <person name="Daum C."/>
            <person name="Ng V."/>
            <person name="Clum A."/>
            <person name="Ohm R."/>
            <person name="Martin F."/>
            <person name="Silar P."/>
            <person name="Natvig D."/>
            <person name="Lalanne C."/>
            <person name="Gautier V."/>
            <person name="Ament-Velasquez S.L."/>
            <person name="Kruys A."/>
            <person name="Hutchinson M.I."/>
            <person name="Powell A.J."/>
            <person name="Barry K."/>
            <person name="Miller A.N."/>
            <person name="Grigoriev I.V."/>
            <person name="Debuchy R."/>
            <person name="Gladieux P."/>
            <person name="Thoren M.H."/>
            <person name="Johannesson H."/>
        </authorList>
    </citation>
    <scope>NUCLEOTIDE SEQUENCE</scope>
    <source>
        <strain evidence="7">CBS 103.79</strain>
    </source>
</reference>
<dbReference type="AlphaFoldDB" id="A0AAN6MB73"/>
<dbReference type="GO" id="GO:0016620">
    <property type="term" value="F:oxidoreductase activity, acting on the aldehyde or oxo group of donors, NAD or NADP as acceptor"/>
    <property type="evidence" value="ECO:0007669"/>
    <property type="project" value="InterPro"/>
</dbReference>
<evidence type="ECO:0000256" key="4">
    <source>
        <dbReference type="PROSITE-ProRule" id="PRU10007"/>
    </source>
</evidence>
<dbReference type="InterPro" id="IPR016162">
    <property type="entry name" value="Ald_DH_N"/>
</dbReference>
<proteinExistence type="inferred from homology"/>